<reference evidence="3" key="1">
    <citation type="journal article" date="2019" name="Int. J. Syst. Evol. Microbiol.">
        <title>The Global Catalogue of Microorganisms (GCM) 10K type strain sequencing project: providing services to taxonomists for standard genome sequencing and annotation.</title>
        <authorList>
            <consortium name="The Broad Institute Genomics Platform"/>
            <consortium name="The Broad Institute Genome Sequencing Center for Infectious Disease"/>
            <person name="Wu L."/>
            <person name="Ma J."/>
        </authorList>
    </citation>
    <scope>NUCLEOTIDE SEQUENCE [LARGE SCALE GENOMIC DNA]</scope>
    <source>
        <strain evidence="3">CCM 8749</strain>
    </source>
</reference>
<feature type="transmembrane region" description="Helical" evidence="1">
    <location>
        <begin position="28"/>
        <end position="45"/>
    </location>
</feature>
<comment type="caution">
    <text evidence="2">The sequence shown here is derived from an EMBL/GenBank/DDBJ whole genome shotgun (WGS) entry which is preliminary data.</text>
</comment>
<evidence type="ECO:0000313" key="2">
    <source>
        <dbReference type="EMBL" id="MFC5988269.1"/>
    </source>
</evidence>
<name>A0ABW1ITI5_9BACL</name>
<dbReference type="RefSeq" id="WP_379895732.1">
    <property type="nucleotide sequence ID" value="NZ_CBCSCT010000015.1"/>
</dbReference>
<keyword evidence="3" id="KW-1185">Reference proteome</keyword>
<protein>
    <submittedName>
        <fullName evidence="2">Uncharacterized protein</fullName>
    </submittedName>
</protein>
<organism evidence="2 3">
    <name type="scientific">Marinicrinis lubricantis</name>
    <dbReference type="NCBI Taxonomy" id="2086470"/>
    <lineage>
        <taxon>Bacteria</taxon>
        <taxon>Bacillati</taxon>
        <taxon>Bacillota</taxon>
        <taxon>Bacilli</taxon>
        <taxon>Bacillales</taxon>
        <taxon>Paenibacillaceae</taxon>
    </lineage>
</organism>
<keyword evidence="1" id="KW-0812">Transmembrane</keyword>
<accession>A0ABW1ITI5</accession>
<proteinExistence type="predicted"/>
<keyword evidence="1" id="KW-0472">Membrane</keyword>
<dbReference type="EMBL" id="JBHSQV010000179">
    <property type="protein sequence ID" value="MFC5988269.1"/>
    <property type="molecule type" value="Genomic_DNA"/>
</dbReference>
<keyword evidence="1" id="KW-1133">Transmembrane helix</keyword>
<sequence length="61" mass="7148">MTEMQWIWNKMPMPLSQNNAESTNYDSFIILLAIVLTFAITLIWAKRKSKRKNGTRDSKDT</sequence>
<gene>
    <name evidence="2" type="ORF">ACFPXP_17845</name>
</gene>
<evidence type="ECO:0000256" key="1">
    <source>
        <dbReference type="SAM" id="Phobius"/>
    </source>
</evidence>
<dbReference type="Proteomes" id="UP001596250">
    <property type="component" value="Unassembled WGS sequence"/>
</dbReference>
<evidence type="ECO:0000313" key="3">
    <source>
        <dbReference type="Proteomes" id="UP001596250"/>
    </source>
</evidence>